<sequence>VTYRYATDHEHPFRQESNFFYLTGVNLPDFHLLIDLHTGVATLLAPKYTIDRTLWSGDNPNNDILKATYGADQVRYDEDLESLAAAALSAHPGAVVYAPVETDASTLPVSLASLLHADRAAVSRSLWETRLIKSQGEIELIRAANAISGEAHKALMKASFAGTHRSEHELYALFVYETARRGAAFQAYNPIVGGGCHGATLHYVRNRGPLPDDPRDLVLVDAGCEYFCYASDVTRTWPVGGKFKDEWKDIYEIVLEANKAVASAIRPGLPWEDMHLLADRVIAQGLIRLGILKGDLEEVLKARAQAVFFPHGLGHLLGLDVHDPGGYPVGVDRIPLPGLRYLRLRRPLAVGMVVTVEPGIYFVDGLIDPALADPTLSKFFDRDVLARYRARVGGVRIEDDVVVTESGCEDLTTVFVPKEIEEVEKWILG</sequence>
<evidence type="ECO:0000256" key="3">
    <source>
        <dbReference type="ARBA" id="ARBA00022723"/>
    </source>
</evidence>
<dbReference type="PANTHER" id="PTHR43226:SF1">
    <property type="entry name" value="XAA-PRO DIPEPTIDASE"/>
    <property type="match status" value="1"/>
</dbReference>
<dbReference type="AlphaFoldDB" id="A0A139AD58"/>
<dbReference type="InterPro" id="IPR001131">
    <property type="entry name" value="Peptidase_M24B_aminopep-P_CS"/>
</dbReference>
<evidence type="ECO:0000256" key="2">
    <source>
        <dbReference type="ARBA" id="ARBA00008766"/>
    </source>
</evidence>
<dbReference type="EMBL" id="KQ965768">
    <property type="protein sequence ID" value="KXS14599.1"/>
    <property type="molecule type" value="Genomic_DNA"/>
</dbReference>
<protein>
    <recommendedName>
        <fullName evidence="7">Aminopeptidase P N-terminal domain-containing protein</fullName>
    </recommendedName>
</protein>
<evidence type="ECO:0000256" key="1">
    <source>
        <dbReference type="ARBA" id="ARBA00001936"/>
    </source>
</evidence>
<evidence type="ECO:0000259" key="7">
    <source>
        <dbReference type="SMART" id="SM01011"/>
    </source>
</evidence>
<comment type="cofactor">
    <cofactor evidence="1">
        <name>Mn(2+)</name>
        <dbReference type="ChEBI" id="CHEBI:29035"/>
    </cofactor>
</comment>
<dbReference type="FunFam" id="3.90.230.10:FF:000002">
    <property type="entry name" value="Xaa-Pro aminopeptidase 3"/>
    <property type="match status" value="1"/>
</dbReference>
<dbReference type="SMART" id="SM01011">
    <property type="entry name" value="AMP_N"/>
    <property type="match status" value="1"/>
</dbReference>
<dbReference type="InterPro" id="IPR000994">
    <property type="entry name" value="Pept_M24"/>
</dbReference>
<dbReference type="PROSITE" id="PS00491">
    <property type="entry name" value="PROLINE_PEPTIDASE"/>
    <property type="match status" value="1"/>
</dbReference>
<dbReference type="OrthoDB" id="10261878at2759"/>
<feature type="non-terminal residue" evidence="8">
    <location>
        <position position="1"/>
    </location>
</feature>
<dbReference type="GO" id="GO:0030145">
    <property type="term" value="F:manganese ion binding"/>
    <property type="evidence" value="ECO:0007669"/>
    <property type="project" value="InterPro"/>
</dbReference>
<accession>A0A139AD58</accession>
<dbReference type="CDD" id="cd01087">
    <property type="entry name" value="Prolidase"/>
    <property type="match status" value="1"/>
</dbReference>
<dbReference type="Pfam" id="PF00557">
    <property type="entry name" value="Peptidase_M24"/>
    <property type="match status" value="1"/>
</dbReference>
<keyword evidence="9" id="KW-1185">Reference proteome</keyword>
<dbReference type="OMA" id="DAHALFF"/>
<dbReference type="Gene3D" id="3.40.350.10">
    <property type="entry name" value="Creatinase/prolidase N-terminal domain"/>
    <property type="match status" value="1"/>
</dbReference>
<keyword evidence="4" id="KW-0378">Hydrolase</keyword>
<reference evidence="8 9" key="1">
    <citation type="journal article" date="2015" name="Genome Biol. Evol.">
        <title>Phylogenomic analyses indicate that early fungi evolved digesting cell walls of algal ancestors of land plants.</title>
        <authorList>
            <person name="Chang Y."/>
            <person name="Wang S."/>
            <person name="Sekimoto S."/>
            <person name="Aerts A.L."/>
            <person name="Choi C."/>
            <person name="Clum A."/>
            <person name="LaButti K.M."/>
            <person name="Lindquist E.A."/>
            <person name="Yee Ngan C."/>
            <person name="Ohm R.A."/>
            <person name="Salamov A.A."/>
            <person name="Grigoriev I.V."/>
            <person name="Spatafora J.W."/>
            <person name="Berbee M.L."/>
        </authorList>
    </citation>
    <scope>NUCLEOTIDE SEQUENCE [LARGE SCALE GENOMIC DNA]</scope>
    <source>
        <strain evidence="8 9">JEL478</strain>
    </source>
</reference>
<gene>
    <name evidence="8" type="ORF">M427DRAFT_99526</name>
</gene>
<dbReference type="InterPro" id="IPR052433">
    <property type="entry name" value="X-Pro_dipept-like"/>
</dbReference>
<name>A0A139AD58_GONPJ</name>
<evidence type="ECO:0000313" key="8">
    <source>
        <dbReference type="EMBL" id="KXS14599.1"/>
    </source>
</evidence>
<dbReference type="Gene3D" id="3.90.230.10">
    <property type="entry name" value="Creatinase/methionine aminopeptidase superfamily"/>
    <property type="match status" value="1"/>
</dbReference>
<dbReference type="PANTHER" id="PTHR43226">
    <property type="entry name" value="XAA-PRO AMINOPEPTIDASE 3"/>
    <property type="match status" value="1"/>
</dbReference>
<dbReference type="InterPro" id="IPR036005">
    <property type="entry name" value="Creatinase/aminopeptidase-like"/>
</dbReference>
<evidence type="ECO:0000256" key="6">
    <source>
        <dbReference type="RuleBase" id="RU000590"/>
    </source>
</evidence>
<dbReference type="Pfam" id="PF05195">
    <property type="entry name" value="AMP_N"/>
    <property type="match status" value="1"/>
</dbReference>
<evidence type="ECO:0000313" key="9">
    <source>
        <dbReference type="Proteomes" id="UP000070544"/>
    </source>
</evidence>
<dbReference type="Proteomes" id="UP000070544">
    <property type="component" value="Unassembled WGS sequence"/>
</dbReference>
<evidence type="ECO:0000256" key="4">
    <source>
        <dbReference type="ARBA" id="ARBA00022801"/>
    </source>
</evidence>
<dbReference type="InterPro" id="IPR007865">
    <property type="entry name" value="Aminopep_P_N"/>
</dbReference>
<feature type="domain" description="Aminopeptidase P N-terminal" evidence="7">
    <location>
        <begin position="1"/>
        <end position="106"/>
    </location>
</feature>
<keyword evidence="3 6" id="KW-0479">Metal-binding</keyword>
<dbReference type="GO" id="GO:0070006">
    <property type="term" value="F:metalloaminopeptidase activity"/>
    <property type="evidence" value="ECO:0007669"/>
    <property type="project" value="InterPro"/>
</dbReference>
<dbReference type="GO" id="GO:0006508">
    <property type="term" value="P:proteolysis"/>
    <property type="evidence" value="ECO:0007669"/>
    <property type="project" value="TreeGrafter"/>
</dbReference>
<dbReference type="SUPFAM" id="SSF55920">
    <property type="entry name" value="Creatinase/aminopeptidase"/>
    <property type="match status" value="1"/>
</dbReference>
<keyword evidence="5" id="KW-0464">Manganese</keyword>
<organism evidence="8 9">
    <name type="scientific">Gonapodya prolifera (strain JEL478)</name>
    <name type="common">Monoblepharis prolifera</name>
    <dbReference type="NCBI Taxonomy" id="1344416"/>
    <lineage>
        <taxon>Eukaryota</taxon>
        <taxon>Fungi</taxon>
        <taxon>Fungi incertae sedis</taxon>
        <taxon>Chytridiomycota</taxon>
        <taxon>Chytridiomycota incertae sedis</taxon>
        <taxon>Monoblepharidomycetes</taxon>
        <taxon>Monoblepharidales</taxon>
        <taxon>Gonapodyaceae</taxon>
        <taxon>Gonapodya</taxon>
    </lineage>
</organism>
<dbReference type="InterPro" id="IPR029149">
    <property type="entry name" value="Creatin/AminoP/Spt16_N"/>
</dbReference>
<dbReference type="SUPFAM" id="SSF53092">
    <property type="entry name" value="Creatinase/prolidase N-terminal domain"/>
    <property type="match status" value="1"/>
</dbReference>
<evidence type="ECO:0000256" key="5">
    <source>
        <dbReference type="ARBA" id="ARBA00023211"/>
    </source>
</evidence>
<proteinExistence type="inferred from homology"/>
<comment type="similarity">
    <text evidence="2 6">Belongs to the peptidase M24B family.</text>
</comment>
<dbReference type="STRING" id="1344416.A0A139AD58"/>